<dbReference type="RefSeq" id="WP_240569147.1">
    <property type="nucleotide sequence ID" value="NZ_JAKVPY010000019.1"/>
</dbReference>
<accession>A0ABS9RXD1</accession>
<evidence type="ECO:0000256" key="2">
    <source>
        <dbReference type="ARBA" id="ARBA00023235"/>
    </source>
</evidence>
<dbReference type="NCBIfam" id="NF008385">
    <property type="entry name" value="PRK11180.1"/>
    <property type="match status" value="1"/>
</dbReference>
<proteinExistence type="inferred from homology"/>
<feature type="domain" description="Pseudouridine synthase RsuA/RluA-like" evidence="7">
    <location>
        <begin position="92"/>
        <end position="241"/>
    </location>
</feature>
<evidence type="ECO:0000256" key="1">
    <source>
        <dbReference type="ARBA" id="ARBA00010876"/>
    </source>
</evidence>
<dbReference type="InterPro" id="IPR006145">
    <property type="entry name" value="PsdUridine_synth_RsuA/RluA"/>
</dbReference>
<sequence length="319" mass="35056">MSQTLEAQQRVPDAMAGLRLDQAAAELFADFSRERLKGWIKAGALTVDGTPARPRDKVYGGERLQLQAELEDDARFEPEAIPLDVVFEDDEVLVIDKPAGLVVHPAAGNPDGTLLNALLHHCPALAAVPRAGIVHRLDKDTSGLMVVAKTLMAQTSLVEQLQARSVSREYDAVSVGVMTAGGTLDAPIGRHPRDRKRQAVNASGKPAVTHYRVVERFRAHTHVRCRLETGRTHQIRVHLAHLRYPLVGDPVYGGRLKLPRGGGEALKALLREFPRQALHARKLAFVHPGSGETLTFRAPLPDDILLLLDYLRDDVETLR</sequence>
<dbReference type="EC" id="5.4.99.-" evidence="5"/>
<dbReference type="Proteomes" id="UP001202117">
    <property type="component" value="Unassembled WGS sequence"/>
</dbReference>
<name>A0ABS9RXD1_9GAMM</name>
<comment type="caution">
    <text evidence="8">The sequence shown here is derived from an EMBL/GenBank/DDBJ whole genome shotgun (WGS) entry which is preliminary data.</text>
</comment>
<dbReference type="InterPro" id="IPR036986">
    <property type="entry name" value="S4_RNA-bd_sf"/>
</dbReference>
<dbReference type="SUPFAM" id="SSF55174">
    <property type="entry name" value="Alpha-L RNA-binding motif"/>
    <property type="match status" value="1"/>
</dbReference>
<evidence type="ECO:0000256" key="4">
    <source>
        <dbReference type="PROSITE-ProRule" id="PRU00182"/>
    </source>
</evidence>
<keyword evidence="4" id="KW-0694">RNA-binding</keyword>
<comment type="similarity">
    <text evidence="1 5">Belongs to the pseudouridine synthase RluA family.</text>
</comment>
<keyword evidence="9" id="KW-1185">Reference proteome</keyword>
<reference evidence="8 9" key="1">
    <citation type="submission" date="2022-02" db="EMBL/GenBank/DDBJ databases">
        <title>Halomonas fukangensis sp. nov., a halophilic bacterium isolated from a bulk soil of Kalidium foliatum at Fukang.</title>
        <authorList>
            <person name="Huang Y."/>
        </authorList>
    </citation>
    <scope>NUCLEOTIDE SEQUENCE [LARGE SCALE GENOMIC DNA]</scope>
    <source>
        <strain evidence="8 9">EGI 63088</strain>
    </source>
</reference>
<evidence type="ECO:0000313" key="8">
    <source>
        <dbReference type="EMBL" id="MCH4564503.1"/>
    </source>
</evidence>
<dbReference type="PROSITE" id="PS01129">
    <property type="entry name" value="PSI_RLU"/>
    <property type="match status" value="1"/>
</dbReference>
<comment type="function">
    <text evidence="5">Responsible for synthesis of pseudouridine from uracil.</text>
</comment>
<evidence type="ECO:0000259" key="7">
    <source>
        <dbReference type="Pfam" id="PF00849"/>
    </source>
</evidence>
<dbReference type="EMBL" id="JAKVPY010000019">
    <property type="protein sequence ID" value="MCH4564503.1"/>
    <property type="molecule type" value="Genomic_DNA"/>
</dbReference>
<dbReference type="PANTHER" id="PTHR21600:SF44">
    <property type="entry name" value="RIBOSOMAL LARGE SUBUNIT PSEUDOURIDINE SYNTHASE D"/>
    <property type="match status" value="1"/>
</dbReference>
<dbReference type="InterPro" id="IPR050188">
    <property type="entry name" value="RluA_PseudoU_synthase"/>
</dbReference>
<evidence type="ECO:0000256" key="6">
    <source>
        <dbReference type="SAM" id="MobiDB-lite"/>
    </source>
</evidence>
<comment type="catalytic activity">
    <reaction evidence="3">
        <text>uridine(1911/1915/1917) in 23S rRNA = pseudouridine(1911/1915/1917) in 23S rRNA</text>
        <dbReference type="Rhea" id="RHEA:42524"/>
        <dbReference type="Rhea" id="RHEA-COMP:10097"/>
        <dbReference type="Rhea" id="RHEA-COMP:10098"/>
        <dbReference type="ChEBI" id="CHEBI:65314"/>
        <dbReference type="ChEBI" id="CHEBI:65315"/>
        <dbReference type="EC" id="5.4.99.23"/>
    </reaction>
</comment>
<dbReference type="Gene3D" id="3.30.2350.10">
    <property type="entry name" value="Pseudouridine synthase"/>
    <property type="match status" value="1"/>
</dbReference>
<dbReference type="SUPFAM" id="SSF55120">
    <property type="entry name" value="Pseudouridine synthase"/>
    <property type="match status" value="1"/>
</dbReference>
<dbReference type="Pfam" id="PF00849">
    <property type="entry name" value="PseudoU_synth_2"/>
    <property type="match status" value="1"/>
</dbReference>
<dbReference type="PANTHER" id="PTHR21600">
    <property type="entry name" value="MITOCHONDRIAL RNA PSEUDOURIDINE SYNTHASE"/>
    <property type="match status" value="1"/>
</dbReference>
<dbReference type="Gene3D" id="3.10.290.10">
    <property type="entry name" value="RNA-binding S4 domain"/>
    <property type="match status" value="1"/>
</dbReference>
<evidence type="ECO:0000256" key="5">
    <source>
        <dbReference type="RuleBase" id="RU362028"/>
    </source>
</evidence>
<dbReference type="CDD" id="cd00165">
    <property type="entry name" value="S4"/>
    <property type="match status" value="1"/>
</dbReference>
<evidence type="ECO:0000313" key="9">
    <source>
        <dbReference type="Proteomes" id="UP001202117"/>
    </source>
</evidence>
<gene>
    <name evidence="8" type="primary">rluD</name>
    <name evidence="8" type="ORF">MKP05_15460</name>
</gene>
<feature type="region of interest" description="Disordered" evidence="6">
    <location>
        <begin position="184"/>
        <end position="203"/>
    </location>
</feature>
<dbReference type="PROSITE" id="PS50889">
    <property type="entry name" value="S4"/>
    <property type="match status" value="1"/>
</dbReference>
<organism evidence="8 9">
    <name type="scientific">Halomonas flagellata</name>
    <dbReference type="NCBI Taxonomy" id="2920385"/>
    <lineage>
        <taxon>Bacteria</taxon>
        <taxon>Pseudomonadati</taxon>
        <taxon>Pseudomonadota</taxon>
        <taxon>Gammaproteobacteria</taxon>
        <taxon>Oceanospirillales</taxon>
        <taxon>Halomonadaceae</taxon>
        <taxon>Halomonas</taxon>
    </lineage>
</organism>
<evidence type="ECO:0000256" key="3">
    <source>
        <dbReference type="ARBA" id="ARBA00036882"/>
    </source>
</evidence>
<dbReference type="InterPro" id="IPR006224">
    <property type="entry name" value="PsdUridine_synth_RluA-like_CS"/>
</dbReference>
<dbReference type="CDD" id="cd02869">
    <property type="entry name" value="PseudoU_synth_RluA_like"/>
    <property type="match status" value="1"/>
</dbReference>
<keyword evidence="2 5" id="KW-0413">Isomerase</keyword>
<dbReference type="InterPro" id="IPR020103">
    <property type="entry name" value="PsdUridine_synth_cat_dom_sf"/>
</dbReference>
<dbReference type="GO" id="GO:0160140">
    <property type="term" value="F:23S rRNA pseudouridine(1911/1915/1917) synthase activity"/>
    <property type="evidence" value="ECO:0007669"/>
    <property type="project" value="UniProtKB-EC"/>
</dbReference>
<comment type="catalytic activity">
    <reaction evidence="5">
        <text>a uridine in RNA = a pseudouridine in RNA</text>
        <dbReference type="Rhea" id="RHEA:48348"/>
        <dbReference type="Rhea" id="RHEA-COMP:12068"/>
        <dbReference type="Rhea" id="RHEA-COMP:12069"/>
        <dbReference type="ChEBI" id="CHEBI:65314"/>
        <dbReference type="ChEBI" id="CHEBI:65315"/>
    </reaction>
</comment>
<protein>
    <recommendedName>
        <fullName evidence="5">Pseudouridine synthase</fullName>
        <ecNumber evidence="5">5.4.99.-</ecNumber>
    </recommendedName>
</protein>
<dbReference type="InterPro" id="IPR006225">
    <property type="entry name" value="PsdUridine_synth_RluC/D"/>
</dbReference>
<dbReference type="NCBIfam" id="TIGR00005">
    <property type="entry name" value="rluA_subfam"/>
    <property type="match status" value="1"/>
</dbReference>